<sequence length="83" mass="8716">MAGRNARIGLGLFIVYAACYAAFVFVSAFAPDWMDVKPVAGLNLAILSGFGLIVLALVLALIYGVMADRGPRDLANGREGASR</sequence>
<organism evidence="2 3">
    <name type="scientific">Botrimarina mediterranea</name>
    <dbReference type="NCBI Taxonomy" id="2528022"/>
    <lineage>
        <taxon>Bacteria</taxon>
        <taxon>Pseudomonadati</taxon>
        <taxon>Planctomycetota</taxon>
        <taxon>Planctomycetia</taxon>
        <taxon>Pirellulales</taxon>
        <taxon>Lacipirellulaceae</taxon>
        <taxon>Botrimarina</taxon>
    </lineage>
</organism>
<gene>
    <name evidence="2" type="ORF">Spa11_12180</name>
</gene>
<dbReference type="Pfam" id="PF04341">
    <property type="entry name" value="DUF485"/>
    <property type="match status" value="1"/>
</dbReference>
<evidence type="ECO:0000313" key="3">
    <source>
        <dbReference type="Proteomes" id="UP000316426"/>
    </source>
</evidence>
<dbReference type="Proteomes" id="UP000316426">
    <property type="component" value="Chromosome"/>
</dbReference>
<keyword evidence="1" id="KW-0472">Membrane</keyword>
<feature type="transmembrane region" description="Helical" evidence="1">
    <location>
        <begin position="12"/>
        <end position="30"/>
    </location>
</feature>
<proteinExistence type="predicted"/>
<reference evidence="2 3" key="1">
    <citation type="submission" date="2019-02" db="EMBL/GenBank/DDBJ databases">
        <title>Deep-cultivation of Planctomycetes and their phenomic and genomic characterization uncovers novel biology.</title>
        <authorList>
            <person name="Wiegand S."/>
            <person name="Jogler M."/>
            <person name="Boedeker C."/>
            <person name="Pinto D."/>
            <person name="Vollmers J."/>
            <person name="Rivas-Marin E."/>
            <person name="Kohn T."/>
            <person name="Peeters S.H."/>
            <person name="Heuer A."/>
            <person name="Rast P."/>
            <person name="Oberbeckmann S."/>
            <person name="Bunk B."/>
            <person name="Jeske O."/>
            <person name="Meyerdierks A."/>
            <person name="Storesund J.E."/>
            <person name="Kallscheuer N."/>
            <person name="Luecker S."/>
            <person name="Lage O.M."/>
            <person name="Pohl T."/>
            <person name="Merkel B.J."/>
            <person name="Hornburger P."/>
            <person name="Mueller R.-W."/>
            <person name="Bruemmer F."/>
            <person name="Labrenz M."/>
            <person name="Spormann A.M."/>
            <person name="Op den Camp H."/>
            <person name="Overmann J."/>
            <person name="Amann R."/>
            <person name="Jetten M.S.M."/>
            <person name="Mascher T."/>
            <person name="Medema M.H."/>
            <person name="Devos D.P."/>
            <person name="Kaster A.-K."/>
            <person name="Ovreas L."/>
            <person name="Rohde M."/>
            <person name="Galperin M.Y."/>
            <person name="Jogler C."/>
        </authorList>
    </citation>
    <scope>NUCLEOTIDE SEQUENCE [LARGE SCALE GENOMIC DNA]</scope>
    <source>
        <strain evidence="2 3">Spa11</strain>
    </source>
</reference>
<protein>
    <recommendedName>
        <fullName evidence="4">Inner membrane protein YjcH</fullName>
    </recommendedName>
</protein>
<keyword evidence="1" id="KW-1133">Transmembrane helix</keyword>
<evidence type="ECO:0008006" key="4">
    <source>
        <dbReference type="Google" id="ProtNLM"/>
    </source>
</evidence>
<keyword evidence="3" id="KW-1185">Reference proteome</keyword>
<evidence type="ECO:0000256" key="1">
    <source>
        <dbReference type="SAM" id="Phobius"/>
    </source>
</evidence>
<dbReference type="EMBL" id="CP036349">
    <property type="protein sequence ID" value="QDV73031.1"/>
    <property type="molecule type" value="Genomic_DNA"/>
</dbReference>
<dbReference type="InterPro" id="IPR007436">
    <property type="entry name" value="DUF485"/>
</dbReference>
<dbReference type="KEGG" id="bmei:Spa11_12180"/>
<feature type="transmembrane region" description="Helical" evidence="1">
    <location>
        <begin position="42"/>
        <end position="65"/>
    </location>
</feature>
<evidence type="ECO:0000313" key="2">
    <source>
        <dbReference type="EMBL" id="QDV73031.1"/>
    </source>
</evidence>
<dbReference type="AlphaFoldDB" id="A0A518K5F9"/>
<name>A0A518K5F9_9BACT</name>
<dbReference type="RefSeq" id="WP_145109315.1">
    <property type="nucleotide sequence ID" value="NZ_CP036349.1"/>
</dbReference>
<accession>A0A518K5F9</accession>
<keyword evidence="1" id="KW-0812">Transmembrane</keyword>